<evidence type="ECO:0000313" key="3">
    <source>
        <dbReference type="Proteomes" id="UP001158576"/>
    </source>
</evidence>
<proteinExistence type="predicted"/>
<keyword evidence="1" id="KW-1133">Transmembrane helix</keyword>
<dbReference type="EMBL" id="OU015566">
    <property type="protein sequence ID" value="CAG5102465.1"/>
    <property type="molecule type" value="Genomic_DNA"/>
</dbReference>
<reference evidence="2 3" key="1">
    <citation type="submission" date="2021-04" db="EMBL/GenBank/DDBJ databases">
        <authorList>
            <person name="Bliznina A."/>
        </authorList>
    </citation>
    <scope>NUCLEOTIDE SEQUENCE [LARGE SCALE GENOMIC DNA]</scope>
</reference>
<keyword evidence="1" id="KW-0812">Transmembrane</keyword>
<accession>A0ABN7SJG2</accession>
<feature type="transmembrane region" description="Helical" evidence="1">
    <location>
        <begin position="144"/>
        <end position="164"/>
    </location>
</feature>
<evidence type="ECO:0000256" key="1">
    <source>
        <dbReference type="SAM" id="Phobius"/>
    </source>
</evidence>
<organism evidence="2 3">
    <name type="scientific">Oikopleura dioica</name>
    <name type="common">Tunicate</name>
    <dbReference type="NCBI Taxonomy" id="34765"/>
    <lineage>
        <taxon>Eukaryota</taxon>
        <taxon>Metazoa</taxon>
        <taxon>Chordata</taxon>
        <taxon>Tunicata</taxon>
        <taxon>Appendicularia</taxon>
        <taxon>Copelata</taxon>
        <taxon>Oikopleuridae</taxon>
        <taxon>Oikopleura</taxon>
    </lineage>
</organism>
<protein>
    <submittedName>
        <fullName evidence="2">Oidioi.mRNA.OKI2018_I69.chr1.g314.t1.cds</fullName>
    </submittedName>
</protein>
<dbReference type="Proteomes" id="UP001158576">
    <property type="component" value="Chromosome 1"/>
</dbReference>
<sequence length="248" mass="27636">MFGKKKETIPDPSGMIVNPQNVEPGQIQGFQVIDVDATVPTTGFFEFNSCGKATLAAPFWSFIMDFQRLGTMIYLLIKPGYEFAKSTEWLSWVILHLVLRLVVMYFKTPTIGLVSWKAATGDEGLVTVDFHSKKIKEAGGKMQFAAAANWLLMFLGQAVFFLVAYGDFTIFPTIFVVTILIDIYLHMCEVRAAAFMKNKGQHWRNGCSALFCGIDNQIDPDTVVPLDDPRIQDALSQRNQGGVHPVTV</sequence>
<keyword evidence="3" id="KW-1185">Reference proteome</keyword>
<evidence type="ECO:0000313" key="2">
    <source>
        <dbReference type="EMBL" id="CAG5102465.1"/>
    </source>
</evidence>
<feature type="transmembrane region" description="Helical" evidence="1">
    <location>
        <begin position="170"/>
        <end position="187"/>
    </location>
</feature>
<keyword evidence="1" id="KW-0472">Membrane</keyword>
<gene>
    <name evidence="2" type="ORF">OKIOD_LOCUS9079</name>
</gene>
<name>A0ABN7SJG2_OIKDI</name>